<protein>
    <submittedName>
        <fullName evidence="2">Uncharacterized protein</fullName>
    </submittedName>
</protein>
<dbReference type="Proteomes" id="UP001500064">
    <property type="component" value="Unassembled WGS sequence"/>
</dbReference>
<evidence type="ECO:0000313" key="3">
    <source>
        <dbReference type="Proteomes" id="UP001500064"/>
    </source>
</evidence>
<name>A0ABN2GRY3_9ACTN</name>
<accession>A0ABN2GRY3</accession>
<evidence type="ECO:0000313" key="2">
    <source>
        <dbReference type="EMBL" id="GAA1675805.1"/>
    </source>
</evidence>
<evidence type="ECO:0000256" key="1">
    <source>
        <dbReference type="SAM" id="MobiDB-lite"/>
    </source>
</evidence>
<gene>
    <name evidence="2" type="ORF">GCM10009733_086020</name>
</gene>
<comment type="caution">
    <text evidence="2">The sequence shown here is derived from an EMBL/GenBank/DDBJ whole genome shotgun (WGS) entry which is preliminary data.</text>
</comment>
<reference evidence="2 3" key="1">
    <citation type="journal article" date="2019" name="Int. J. Syst. Evol. Microbiol.">
        <title>The Global Catalogue of Microorganisms (GCM) 10K type strain sequencing project: providing services to taxonomists for standard genome sequencing and annotation.</title>
        <authorList>
            <consortium name="The Broad Institute Genomics Platform"/>
            <consortium name="The Broad Institute Genome Sequencing Center for Infectious Disease"/>
            <person name="Wu L."/>
            <person name="Ma J."/>
        </authorList>
    </citation>
    <scope>NUCLEOTIDE SEQUENCE [LARGE SCALE GENOMIC DNA]</scope>
    <source>
        <strain evidence="2 3">JCM 13929</strain>
    </source>
</reference>
<organism evidence="2 3">
    <name type="scientific">Nonomuraea maheshkhaliensis</name>
    <dbReference type="NCBI Taxonomy" id="419590"/>
    <lineage>
        <taxon>Bacteria</taxon>
        <taxon>Bacillati</taxon>
        <taxon>Actinomycetota</taxon>
        <taxon>Actinomycetes</taxon>
        <taxon>Streptosporangiales</taxon>
        <taxon>Streptosporangiaceae</taxon>
        <taxon>Nonomuraea</taxon>
    </lineage>
</organism>
<proteinExistence type="predicted"/>
<keyword evidence="3" id="KW-1185">Reference proteome</keyword>
<sequence length="81" mass="8634">MVNTTAGAAAWAGWETAATVNAAAASTEGIRTTGPPAMGDRPYAGNDDIDDSVREWTVPISVRYPPGARARPRYPLVARRY</sequence>
<dbReference type="EMBL" id="BAAAMU010000104">
    <property type="protein sequence ID" value="GAA1675805.1"/>
    <property type="molecule type" value="Genomic_DNA"/>
</dbReference>
<feature type="region of interest" description="Disordered" evidence="1">
    <location>
        <begin position="25"/>
        <end position="50"/>
    </location>
</feature>